<dbReference type="GO" id="GO:0008033">
    <property type="term" value="P:tRNA processing"/>
    <property type="evidence" value="ECO:0007669"/>
    <property type="project" value="UniProtKB-KW"/>
</dbReference>
<evidence type="ECO:0000256" key="7">
    <source>
        <dbReference type="ARBA" id="ARBA00022842"/>
    </source>
</evidence>
<dbReference type="NCBIfam" id="TIGR00277">
    <property type="entry name" value="HDIG"/>
    <property type="match status" value="1"/>
</dbReference>
<evidence type="ECO:0000256" key="4">
    <source>
        <dbReference type="ARBA" id="ARBA00022695"/>
    </source>
</evidence>
<dbReference type="AlphaFoldDB" id="A0A9X2KZD6"/>
<dbReference type="RefSeq" id="WP_241552755.1">
    <property type="nucleotide sequence ID" value="NZ_JANCNS010000003.1"/>
</dbReference>
<evidence type="ECO:0000256" key="8">
    <source>
        <dbReference type="ARBA" id="ARBA00022884"/>
    </source>
</evidence>
<dbReference type="SUPFAM" id="SSF81891">
    <property type="entry name" value="Poly A polymerase C-terminal region-like"/>
    <property type="match status" value="1"/>
</dbReference>
<dbReference type="InterPro" id="IPR006675">
    <property type="entry name" value="HDIG_dom"/>
</dbReference>
<evidence type="ECO:0000259" key="12">
    <source>
        <dbReference type="Pfam" id="PF12627"/>
    </source>
</evidence>
<dbReference type="CDD" id="cd00077">
    <property type="entry name" value="HDc"/>
    <property type="match status" value="1"/>
</dbReference>
<reference evidence="13" key="1">
    <citation type="submission" date="2022-07" db="EMBL/GenBank/DDBJ databases">
        <title>Gramela sediminis sp. nov., isolated from deep-sea sediment of the Indian Ocean.</title>
        <authorList>
            <person name="Shi H."/>
        </authorList>
    </citation>
    <scope>NUCLEOTIDE SEQUENCE</scope>
    <source>
        <strain evidence="13">GC03-9</strain>
    </source>
</reference>
<dbReference type="Pfam" id="PF12627">
    <property type="entry name" value="PolyA_pol_RNAbd"/>
    <property type="match status" value="1"/>
</dbReference>
<feature type="domain" description="tRNA nucleotidyltransferase/poly(A) polymerase RNA and SrmB- binding" evidence="12">
    <location>
        <begin position="186"/>
        <end position="247"/>
    </location>
</feature>
<keyword evidence="4" id="KW-0548">Nucleotidyltransferase</keyword>
<dbReference type="Gene3D" id="1.10.3090.10">
    <property type="entry name" value="cca-adding enzyme, domain 2"/>
    <property type="match status" value="1"/>
</dbReference>
<dbReference type="PANTHER" id="PTHR47545">
    <property type="entry name" value="MULTIFUNCTIONAL CCA PROTEIN"/>
    <property type="match status" value="1"/>
</dbReference>
<evidence type="ECO:0000256" key="9">
    <source>
        <dbReference type="RuleBase" id="RU003953"/>
    </source>
</evidence>
<keyword evidence="7" id="KW-0460">Magnesium</keyword>
<evidence type="ECO:0000256" key="5">
    <source>
        <dbReference type="ARBA" id="ARBA00022723"/>
    </source>
</evidence>
<name>A0A9X2KZD6_9FLAO</name>
<keyword evidence="5" id="KW-0479">Metal-binding</keyword>
<dbReference type="Gene3D" id="1.10.246.80">
    <property type="match status" value="1"/>
</dbReference>
<evidence type="ECO:0000256" key="3">
    <source>
        <dbReference type="ARBA" id="ARBA00022694"/>
    </source>
</evidence>
<comment type="caution">
    <text evidence="13">The sequence shown here is derived from an EMBL/GenBank/DDBJ whole genome shotgun (WGS) entry which is preliminary data.</text>
</comment>
<keyword evidence="3" id="KW-0819">tRNA processing</keyword>
<dbReference type="EMBL" id="JANCNS010000003">
    <property type="protein sequence ID" value="MCP9201090.1"/>
    <property type="molecule type" value="Genomic_DNA"/>
</dbReference>
<feature type="domain" description="Poly A polymerase head" evidence="10">
    <location>
        <begin position="30"/>
        <end position="159"/>
    </location>
</feature>
<evidence type="ECO:0000313" key="13">
    <source>
        <dbReference type="EMBL" id="MCP9201090.1"/>
    </source>
</evidence>
<comment type="cofactor">
    <cofactor evidence="1">
        <name>Mg(2+)</name>
        <dbReference type="ChEBI" id="CHEBI:18420"/>
    </cofactor>
</comment>
<dbReference type="Pfam" id="PF01743">
    <property type="entry name" value="PolyA_pol"/>
    <property type="match status" value="1"/>
</dbReference>
<dbReference type="InterPro" id="IPR043519">
    <property type="entry name" value="NT_sf"/>
</dbReference>
<dbReference type="GO" id="GO:0016779">
    <property type="term" value="F:nucleotidyltransferase activity"/>
    <property type="evidence" value="ECO:0007669"/>
    <property type="project" value="UniProtKB-KW"/>
</dbReference>
<protein>
    <submittedName>
        <fullName evidence="13">CCA tRNA nucleotidyltransferase</fullName>
    </submittedName>
</protein>
<evidence type="ECO:0000256" key="2">
    <source>
        <dbReference type="ARBA" id="ARBA00022679"/>
    </source>
</evidence>
<dbReference type="Gene3D" id="3.30.460.10">
    <property type="entry name" value="Beta Polymerase, domain 2"/>
    <property type="match status" value="1"/>
</dbReference>
<dbReference type="GO" id="GO:0046872">
    <property type="term" value="F:metal ion binding"/>
    <property type="evidence" value="ECO:0007669"/>
    <property type="project" value="UniProtKB-KW"/>
</dbReference>
<dbReference type="GO" id="GO:0003723">
    <property type="term" value="F:RNA binding"/>
    <property type="evidence" value="ECO:0007669"/>
    <property type="project" value="UniProtKB-KW"/>
</dbReference>
<proteinExistence type="inferred from homology"/>
<keyword evidence="6" id="KW-0547">Nucleotide-binding</keyword>
<keyword evidence="8 9" id="KW-0694">RNA-binding</keyword>
<feature type="domain" description="HD" evidence="11">
    <location>
        <begin position="265"/>
        <end position="348"/>
    </location>
</feature>
<gene>
    <name evidence="13" type="ORF">MKO06_14325</name>
</gene>
<organism evidence="13 14">
    <name type="scientific">Christiangramia oceanisediminis</name>
    <dbReference type="NCBI Taxonomy" id="2920386"/>
    <lineage>
        <taxon>Bacteria</taxon>
        <taxon>Pseudomonadati</taxon>
        <taxon>Bacteroidota</taxon>
        <taxon>Flavobacteriia</taxon>
        <taxon>Flavobacteriales</taxon>
        <taxon>Flavobacteriaceae</taxon>
        <taxon>Christiangramia</taxon>
    </lineage>
</organism>
<dbReference type="InterPro" id="IPR002646">
    <property type="entry name" value="PolA_pol_head_dom"/>
</dbReference>
<keyword evidence="14" id="KW-1185">Reference proteome</keyword>
<evidence type="ECO:0000313" key="14">
    <source>
        <dbReference type="Proteomes" id="UP001155280"/>
    </source>
</evidence>
<dbReference type="SUPFAM" id="SSF81301">
    <property type="entry name" value="Nucleotidyltransferase"/>
    <property type="match status" value="1"/>
</dbReference>
<accession>A0A9X2KZD6</accession>
<comment type="similarity">
    <text evidence="9">Belongs to the tRNA nucleotidyltransferase/poly(A) polymerase family.</text>
</comment>
<dbReference type="InterPro" id="IPR050124">
    <property type="entry name" value="tRNA_CCA-adding_enzyme"/>
</dbReference>
<evidence type="ECO:0000256" key="1">
    <source>
        <dbReference type="ARBA" id="ARBA00001946"/>
    </source>
</evidence>
<evidence type="ECO:0000259" key="10">
    <source>
        <dbReference type="Pfam" id="PF01743"/>
    </source>
</evidence>
<sequence length="477" mass="54816">MPKYHNYSKALDHKIFRVISEAAEALSVDAYVIGGFVRDHILERGEPKDIDIVAIGSGIELAKKVSELLPDKPKVQVFKNFGTAMLRSEDHEIEFVGARMESYRSDSRKPIVEDGSLEDDQNRRDFTINALALKLNKDGFGDLLDPFNGYDDLKQRIIRTPLDPDITYSDDPLRMYRAIRFASQLNFMIEAESLKAIKRNKDRIKIISKERILDELNKILLSDKPSKGLALLFKTGLLKKILPELTALQGIDEKDGQKHKDNFWHTLEVVDNISENTNDLWLRWAALLHDIGKAPTKKFHKKIGWTFHGHEFVGAKMVFKLFKRLRLPLNDKMKFVQKMVLLSSRPIAIVDDNVTDSAVRRLVFDAGDHIEDLMILCEADITTKNPKRFKKYHSNFKKVREKIEEVEERDHIRNFQPPVSGEEIMTTFGIKPSREVGIIKDAIKEAILEGEIPNQYEPARDYMLKKGKDLGLKVPQE</sequence>
<dbReference type="InterPro" id="IPR006674">
    <property type="entry name" value="HD_domain"/>
</dbReference>
<dbReference type="GO" id="GO:0000166">
    <property type="term" value="F:nucleotide binding"/>
    <property type="evidence" value="ECO:0007669"/>
    <property type="project" value="UniProtKB-KW"/>
</dbReference>
<keyword evidence="2 9" id="KW-0808">Transferase</keyword>
<dbReference type="Pfam" id="PF01966">
    <property type="entry name" value="HD"/>
    <property type="match status" value="1"/>
</dbReference>
<dbReference type="FunFam" id="3.30.460.10:FF:000033">
    <property type="entry name" value="Poly A polymerase head domain protein"/>
    <property type="match status" value="1"/>
</dbReference>
<dbReference type="CDD" id="cd05398">
    <property type="entry name" value="NT_ClassII-CCAase"/>
    <property type="match status" value="1"/>
</dbReference>
<evidence type="ECO:0000256" key="6">
    <source>
        <dbReference type="ARBA" id="ARBA00022741"/>
    </source>
</evidence>
<dbReference type="InterPro" id="IPR032828">
    <property type="entry name" value="PolyA_RNA-bd"/>
</dbReference>
<dbReference type="InterPro" id="IPR003607">
    <property type="entry name" value="HD/PDEase_dom"/>
</dbReference>
<dbReference type="Proteomes" id="UP001155280">
    <property type="component" value="Unassembled WGS sequence"/>
</dbReference>
<evidence type="ECO:0000259" key="11">
    <source>
        <dbReference type="Pfam" id="PF01966"/>
    </source>
</evidence>